<organism evidence="2 3">
    <name type="scientific">Tenacibaculum singaporense</name>
    <dbReference type="NCBI Taxonomy" id="2358479"/>
    <lineage>
        <taxon>Bacteria</taxon>
        <taxon>Pseudomonadati</taxon>
        <taxon>Bacteroidota</taxon>
        <taxon>Flavobacteriia</taxon>
        <taxon>Flavobacteriales</taxon>
        <taxon>Flavobacteriaceae</taxon>
        <taxon>Tenacibaculum</taxon>
    </lineage>
</organism>
<keyword evidence="3" id="KW-1185">Reference proteome</keyword>
<dbReference type="Proteomes" id="UP000274593">
    <property type="component" value="Chromosome"/>
</dbReference>
<dbReference type="InterPro" id="IPR036086">
    <property type="entry name" value="ParB/Sulfiredoxin_sf"/>
</dbReference>
<dbReference type="SUPFAM" id="SSF110849">
    <property type="entry name" value="ParB/Sulfiredoxin"/>
    <property type="match status" value="1"/>
</dbReference>
<evidence type="ECO:0000313" key="2">
    <source>
        <dbReference type="EMBL" id="AZJ35032.1"/>
    </source>
</evidence>
<evidence type="ECO:0000259" key="1">
    <source>
        <dbReference type="SMART" id="SM00470"/>
    </source>
</evidence>
<gene>
    <name evidence="2" type="ORF">D6T69_05650</name>
</gene>
<sequence length="148" mass="16997">MFSVKLKDPGLVVSIENVKINELKPHENVILKRQNALKEYITSYKDYVVIPSIICCHETGLIIDGHHRYHTLLELGAEIVPVTKIKYLSKTIRTHNQEELALSKEDIMSTIMTKSMLAPKSTIHEFLDEQNNWKPIILLSSLCEFKLP</sequence>
<dbReference type="RefSeq" id="WP_125066837.1">
    <property type="nucleotide sequence ID" value="NZ_CP032548.1"/>
</dbReference>
<evidence type="ECO:0000313" key="3">
    <source>
        <dbReference type="Proteomes" id="UP000274593"/>
    </source>
</evidence>
<accession>A0A3Q8RQY3</accession>
<dbReference type="Gene3D" id="3.90.1530.10">
    <property type="entry name" value="Conserved hypothetical protein from pyrococcus furiosus pfu- 392566-001, ParB domain"/>
    <property type="match status" value="1"/>
</dbReference>
<dbReference type="EMBL" id="CP032548">
    <property type="protein sequence ID" value="AZJ35032.1"/>
    <property type="molecule type" value="Genomic_DNA"/>
</dbReference>
<dbReference type="InterPro" id="IPR003115">
    <property type="entry name" value="ParB_N"/>
</dbReference>
<name>A0A3Q8RQY3_9FLAO</name>
<protein>
    <recommendedName>
        <fullName evidence="1">ParB-like N-terminal domain-containing protein</fullName>
    </recommendedName>
</protein>
<dbReference type="SMART" id="SM00470">
    <property type="entry name" value="ParB"/>
    <property type="match status" value="1"/>
</dbReference>
<dbReference type="AlphaFoldDB" id="A0A3Q8RQY3"/>
<dbReference type="KEGG" id="tsig:D6T69_05650"/>
<feature type="domain" description="ParB-like N-terminal" evidence="1">
    <location>
        <begin position="16"/>
        <end position="101"/>
    </location>
</feature>
<proteinExistence type="predicted"/>
<reference evidence="2 3" key="1">
    <citation type="submission" date="2018-09" db="EMBL/GenBank/DDBJ databases">
        <title>Insights into the microbiota of Asian seabass (Lates calcarifer) with tenacibaculosis symptoms and description of sp. nov. Tenacibaculum singaporense.</title>
        <authorList>
            <person name="Miyake S."/>
            <person name="Soh M."/>
            <person name="Azman M.N."/>
            <person name="Ngoh S.Y."/>
            <person name="Orban L."/>
        </authorList>
    </citation>
    <scope>NUCLEOTIDE SEQUENCE [LARGE SCALE GENOMIC DNA]</scope>
    <source>
        <strain evidence="2 3">DSM 106434</strain>
    </source>
</reference>